<dbReference type="RefSeq" id="WP_106762058.1">
    <property type="nucleotide sequence ID" value="NZ_PXNP01000043.1"/>
</dbReference>
<protein>
    <submittedName>
        <fullName evidence="1">Plasmid maintenance system killer protein</fullName>
    </submittedName>
</protein>
<reference evidence="1 2" key="1">
    <citation type="submission" date="2018-03" db="EMBL/GenBank/DDBJ databases">
        <title>Marinobacter brunus sp. nov., a marine bacterium of Gamma-proteobacteria isolated from the surface seawater of the South China Sea.</title>
        <authorList>
            <person name="Cheng H."/>
            <person name="Wu Y.-H."/>
            <person name="Xamxidin M."/>
            <person name="Xu X.-W."/>
        </authorList>
    </citation>
    <scope>NUCLEOTIDE SEQUENCE [LARGE SCALE GENOMIC DNA]</scope>
    <source>
        <strain evidence="1 2">NH169-3</strain>
    </source>
</reference>
<dbReference type="SUPFAM" id="SSF143011">
    <property type="entry name" value="RelE-like"/>
    <property type="match status" value="1"/>
</dbReference>
<dbReference type="PANTHER" id="PTHR40266:SF2">
    <property type="entry name" value="TOXIN HIGB-1"/>
    <property type="match status" value="1"/>
</dbReference>
<dbReference type="PANTHER" id="PTHR40266">
    <property type="entry name" value="TOXIN HIGB-1"/>
    <property type="match status" value="1"/>
</dbReference>
<keyword evidence="2" id="KW-1185">Reference proteome</keyword>
<evidence type="ECO:0000313" key="2">
    <source>
        <dbReference type="Proteomes" id="UP000239866"/>
    </source>
</evidence>
<name>A0A2T1KGE3_9GAMM</name>
<dbReference type="Proteomes" id="UP000239866">
    <property type="component" value="Unassembled WGS sequence"/>
</dbReference>
<gene>
    <name evidence="1" type="ORF">C7H09_08055</name>
</gene>
<sequence>MIKSFRCKDTQALFEAGKTRRFLAIKAAAERKLIVLQAAAELDDLKSPPGNRLEALNGDRKGQYSIRINRQWRVCFRWTADGPEDVEIVDYH</sequence>
<dbReference type="OrthoDB" id="9801102at2"/>
<dbReference type="InterPro" id="IPR007711">
    <property type="entry name" value="HigB-1"/>
</dbReference>
<dbReference type="EMBL" id="PXNP01000043">
    <property type="protein sequence ID" value="PSF09211.1"/>
    <property type="molecule type" value="Genomic_DNA"/>
</dbReference>
<dbReference type="InterPro" id="IPR035093">
    <property type="entry name" value="RelE/ParE_toxin_dom_sf"/>
</dbReference>
<evidence type="ECO:0000313" key="1">
    <source>
        <dbReference type="EMBL" id="PSF09211.1"/>
    </source>
</evidence>
<dbReference type="AlphaFoldDB" id="A0A2T1KGE3"/>
<organism evidence="1 2">
    <name type="scientific">Marinobacter fuscus</name>
    <dbReference type="NCBI Taxonomy" id="2109942"/>
    <lineage>
        <taxon>Bacteria</taxon>
        <taxon>Pseudomonadati</taxon>
        <taxon>Pseudomonadota</taxon>
        <taxon>Gammaproteobacteria</taxon>
        <taxon>Pseudomonadales</taxon>
        <taxon>Marinobacteraceae</taxon>
        <taxon>Marinobacter</taxon>
    </lineage>
</organism>
<dbReference type="Pfam" id="PF05015">
    <property type="entry name" value="HigB-like_toxin"/>
    <property type="match status" value="1"/>
</dbReference>
<accession>A0A2T1KGE3</accession>
<comment type="caution">
    <text evidence="1">The sequence shown here is derived from an EMBL/GenBank/DDBJ whole genome shotgun (WGS) entry which is preliminary data.</text>
</comment>
<proteinExistence type="predicted"/>
<dbReference type="Gene3D" id="3.30.2310.20">
    <property type="entry name" value="RelE-like"/>
    <property type="match status" value="1"/>
</dbReference>